<reference evidence="1 2" key="1">
    <citation type="submission" date="2020-12" db="EMBL/GenBank/DDBJ databases">
        <title>Effect of drift, selection, and recombination on the evolution of hybrid genomes in Candida yeast pathogens.</title>
        <authorList>
            <person name="Mixao V."/>
            <person name="Ksiezopolska E."/>
            <person name="Saus E."/>
            <person name="Boekhout T."/>
            <person name="Gacser A."/>
            <person name="Gabaldon T."/>
        </authorList>
    </citation>
    <scope>NUCLEOTIDE SEQUENCE [LARGE SCALE GENOMIC DNA]</scope>
    <source>
        <strain evidence="1 2">BP57</strain>
    </source>
</reference>
<dbReference type="RefSeq" id="XP_067547176.1">
    <property type="nucleotide sequence ID" value="XM_067693455.1"/>
</dbReference>
<dbReference type="GeneID" id="93653018"/>
<name>A0A8H7ZA49_9ASCO</name>
<accession>A0A8H7ZA49</accession>
<evidence type="ECO:0000313" key="1">
    <source>
        <dbReference type="EMBL" id="KAG5418060.1"/>
    </source>
</evidence>
<organism evidence="1 2">
    <name type="scientific">Candida metapsilosis</name>
    <dbReference type="NCBI Taxonomy" id="273372"/>
    <lineage>
        <taxon>Eukaryota</taxon>
        <taxon>Fungi</taxon>
        <taxon>Dikarya</taxon>
        <taxon>Ascomycota</taxon>
        <taxon>Saccharomycotina</taxon>
        <taxon>Pichiomycetes</taxon>
        <taxon>Debaryomycetaceae</taxon>
        <taxon>Candida/Lodderomyces clade</taxon>
        <taxon>Candida</taxon>
    </lineage>
</organism>
<evidence type="ECO:0000313" key="2">
    <source>
        <dbReference type="Proteomes" id="UP000669133"/>
    </source>
</evidence>
<comment type="caution">
    <text evidence="1">The sequence shown here is derived from an EMBL/GenBank/DDBJ whole genome shotgun (WGS) entry which is preliminary data.</text>
</comment>
<gene>
    <name evidence="1" type="ORF">I9W82_004389</name>
</gene>
<keyword evidence="2" id="KW-1185">Reference proteome</keyword>
<protein>
    <submittedName>
        <fullName evidence="1">Uncharacterized protein</fullName>
    </submittedName>
</protein>
<dbReference type="Proteomes" id="UP000669133">
    <property type="component" value="Unassembled WGS sequence"/>
</dbReference>
<dbReference type="EMBL" id="JAEOAQ010000006">
    <property type="protein sequence ID" value="KAG5418060.1"/>
    <property type="molecule type" value="Genomic_DNA"/>
</dbReference>
<proteinExistence type="predicted"/>
<dbReference type="AlphaFoldDB" id="A0A8H7ZA49"/>
<sequence length="104" mass="11474">MSDFTGSFYDYTLIGLGVGNGGTLHVPDTHGSAIYPMMDVDMGGNVTGLNEANEDFMVKRTDEKVCSRIALTMDWGTFQRNGSCCWKMGRSAFTWMLSMQLILA</sequence>